<dbReference type="RefSeq" id="WP_075053503.1">
    <property type="nucleotide sequence ID" value="NZ_CP007536.1"/>
</dbReference>
<sequence>MTAAIKTHDSHFALPVQVINARVTYKNAPIHLLEKFTFKDVEAAHRAFVDKAGVDECVILQTCNRVEVFAAAKNADEAKVLGQWAEAAGLEKKDLATVEVSTGKDAVLHLLKLASGLDSLVVGENQILGQVRRAFEYSRANRYANANLAAIFDRALKAGSRIRTATGINKGNVSIASVAVNLADEYFDDLKTKRVMLIGSGEAASLVAKVLKNSGVDFMVTSRTYERARSFSETVAGKPVPFDTALGMLSQLDLIFVASTAPYFLITYERLQEAVKGRKDAVMIFDLSNPRTVDEKVATIHGVKLINMDQIAELVEKNMRSRMKEAHAAEKMIEGEMKSVDGMMKRMKAEPVVVSVFKSVDAIRERELKKALSMLGKKAGADDSYDAKVIEQMSYAIVEGILSTPMNYLRKEIEEGGGESEELMKIVAKMFKYEDEKKQQQ</sequence>
<organism evidence="17 18">
    <name type="scientific">Nitrososphaera viennensis EN76</name>
    <dbReference type="NCBI Taxonomy" id="926571"/>
    <lineage>
        <taxon>Archaea</taxon>
        <taxon>Nitrososphaerota</taxon>
        <taxon>Nitrososphaeria</taxon>
        <taxon>Nitrososphaerales</taxon>
        <taxon>Nitrososphaeraceae</taxon>
        <taxon>Nitrososphaera</taxon>
    </lineage>
</organism>
<evidence type="ECO:0000259" key="16">
    <source>
        <dbReference type="Pfam" id="PF05201"/>
    </source>
</evidence>
<dbReference type="InterPro" id="IPR036453">
    <property type="entry name" value="GluRdtase_dimer_dom_sf"/>
</dbReference>
<dbReference type="STRING" id="926571.NVIE_000730"/>
<evidence type="ECO:0000256" key="13">
    <source>
        <dbReference type="RuleBase" id="RU000584"/>
    </source>
</evidence>
<proteinExistence type="inferred from homology"/>
<keyword evidence="18" id="KW-1185">Reference proteome</keyword>
<comment type="subunit">
    <text evidence="8">Homodimer.</text>
</comment>
<dbReference type="KEGG" id="nvn:NVIE_000730"/>
<dbReference type="Gene3D" id="3.30.460.30">
    <property type="entry name" value="Glutamyl-tRNA reductase, N-terminal domain"/>
    <property type="match status" value="1"/>
</dbReference>
<dbReference type="InterPro" id="IPR015896">
    <property type="entry name" value="4pyrrol_synth_GluRdtase_dimer"/>
</dbReference>
<evidence type="ECO:0000256" key="4">
    <source>
        <dbReference type="ARBA" id="ARBA00022857"/>
    </source>
</evidence>
<comment type="function">
    <text evidence="8">Catalyzes the NADPH-dependent reduction of glutamyl-tRNA(Glu) to glutamate 1-semialdehyde (GSA).</text>
</comment>
<dbReference type="NCBIfam" id="TIGR01035">
    <property type="entry name" value="hemA"/>
    <property type="match status" value="1"/>
</dbReference>
<feature type="binding site" evidence="8 10">
    <location>
        <position position="119"/>
    </location>
    <ligand>
        <name>substrate</name>
    </ligand>
</feature>
<dbReference type="GO" id="GO:0050661">
    <property type="term" value="F:NADP binding"/>
    <property type="evidence" value="ECO:0007669"/>
    <property type="project" value="InterPro"/>
</dbReference>
<dbReference type="Pfam" id="PF00745">
    <property type="entry name" value="GlutR_dimer"/>
    <property type="match status" value="1"/>
</dbReference>
<dbReference type="Proteomes" id="UP000027093">
    <property type="component" value="Chromosome"/>
</dbReference>
<evidence type="ECO:0000256" key="3">
    <source>
        <dbReference type="ARBA" id="ARBA00012970"/>
    </source>
</evidence>
<feature type="domain" description="Glutamyl-tRNA reductase N-terminal" evidence="16">
    <location>
        <begin position="23"/>
        <end position="166"/>
    </location>
</feature>
<dbReference type="SUPFAM" id="SSF51735">
    <property type="entry name" value="NAD(P)-binding Rossmann-fold domains"/>
    <property type="match status" value="1"/>
</dbReference>
<dbReference type="InterPro" id="IPR006151">
    <property type="entry name" value="Shikm_DH/Glu-tRNA_Rdtase"/>
</dbReference>
<dbReference type="Gene3D" id="3.40.50.720">
    <property type="entry name" value="NAD(P)-binding Rossmann-like Domain"/>
    <property type="match status" value="1"/>
</dbReference>
<comment type="catalytic activity">
    <reaction evidence="7 8 13">
        <text>(S)-4-amino-5-oxopentanoate + tRNA(Glu) + NADP(+) = L-glutamyl-tRNA(Glu) + NADPH + H(+)</text>
        <dbReference type="Rhea" id="RHEA:12344"/>
        <dbReference type="Rhea" id="RHEA-COMP:9663"/>
        <dbReference type="Rhea" id="RHEA-COMP:9680"/>
        <dbReference type="ChEBI" id="CHEBI:15378"/>
        <dbReference type="ChEBI" id="CHEBI:57501"/>
        <dbReference type="ChEBI" id="CHEBI:57783"/>
        <dbReference type="ChEBI" id="CHEBI:58349"/>
        <dbReference type="ChEBI" id="CHEBI:78442"/>
        <dbReference type="ChEBI" id="CHEBI:78520"/>
        <dbReference type="EC" id="1.2.1.70"/>
    </reaction>
</comment>
<comment type="domain">
    <text evidence="8">Possesses an unusual extended V-shaped dimeric structure with each monomer consisting of three distinct domains arranged along a curved 'spinal' alpha-helix. The N-terminal catalytic domain specifically recognizes the glutamate moiety of the substrate. The second domain is the NADPH-binding domain, and the third C-terminal domain is responsible for dimerization.</text>
</comment>
<dbReference type="FunFam" id="3.30.460.30:FF:000001">
    <property type="entry name" value="Glutamyl-tRNA reductase"/>
    <property type="match status" value="1"/>
</dbReference>
<dbReference type="HAMAP" id="MF_00087">
    <property type="entry name" value="Glu_tRNA_reductase"/>
    <property type="match status" value="1"/>
</dbReference>
<dbReference type="PIRSF" id="PIRSF000445">
    <property type="entry name" value="4pyrrol_synth_GluRdtase"/>
    <property type="match status" value="1"/>
</dbReference>
<dbReference type="FunFam" id="3.40.50.720:FF:000031">
    <property type="entry name" value="Glutamyl-tRNA reductase"/>
    <property type="match status" value="1"/>
</dbReference>
<dbReference type="SUPFAM" id="SSF69075">
    <property type="entry name" value="Glutamyl tRNA-reductase dimerization domain"/>
    <property type="match status" value="1"/>
</dbReference>
<feature type="binding site" evidence="8 10">
    <location>
        <position position="130"/>
    </location>
    <ligand>
        <name>substrate</name>
    </ligand>
</feature>
<dbReference type="InterPro" id="IPR036343">
    <property type="entry name" value="GluRdtase_N_sf"/>
</dbReference>
<dbReference type="GO" id="GO:0008883">
    <property type="term" value="F:glutamyl-tRNA reductase activity"/>
    <property type="evidence" value="ECO:0007669"/>
    <property type="project" value="UniProtKB-UniRule"/>
</dbReference>
<comment type="similarity">
    <text evidence="2 8 13">Belongs to the glutamyl-tRNA reductase family.</text>
</comment>
<feature type="binding site" evidence="8 10">
    <location>
        <begin position="62"/>
        <end position="65"/>
    </location>
    <ligand>
        <name>substrate</name>
    </ligand>
</feature>
<dbReference type="EMBL" id="CP007536">
    <property type="protein sequence ID" value="AIC14256.1"/>
    <property type="molecule type" value="Genomic_DNA"/>
</dbReference>
<dbReference type="PANTHER" id="PTHR43013">
    <property type="entry name" value="GLUTAMYL-TRNA REDUCTASE"/>
    <property type="match status" value="1"/>
</dbReference>
<comment type="pathway">
    <text evidence="1 8 13">Porphyrin-containing compound metabolism; protoporphyrin-IX biosynthesis; 5-aminolevulinate from L-glutamyl-tRNA(Glu): step 1/2.</text>
</comment>
<name>A0A060HKZ1_9ARCH</name>
<evidence type="ECO:0000256" key="11">
    <source>
        <dbReference type="PIRSR" id="PIRSR000445-3"/>
    </source>
</evidence>
<dbReference type="SUPFAM" id="SSF69742">
    <property type="entry name" value="Glutamyl tRNA-reductase catalytic, N-terminal domain"/>
    <property type="match status" value="1"/>
</dbReference>
<keyword evidence="6 8" id="KW-0627">Porphyrin biosynthesis</keyword>
<evidence type="ECO:0000256" key="12">
    <source>
        <dbReference type="PIRSR" id="PIRSR000445-4"/>
    </source>
</evidence>
<evidence type="ECO:0000313" key="18">
    <source>
        <dbReference type="Proteomes" id="UP000027093"/>
    </source>
</evidence>
<dbReference type="CDD" id="cd05213">
    <property type="entry name" value="NAD_bind_Glutamyl_tRNA_reduct"/>
    <property type="match status" value="1"/>
</dbReference>
<evidence type="ECO:0000256" key="10">
    <source>
        <dbReference type="PIRSR" id="PIRSR000445-2"/>
    </source>
</evidence>
<evidence type="ECO:0000256" key="7">
    <source>
        <dbReference type="ARBA" id="ARBA00047464"/>
    </source>
</evidence>
<evidence type="ECO:0000313" key="17">
    <source>
        <dbReference type="EMBL" id="AIC14256.1"/>
    </source>
</evidence>
<feature type="site" description="Important for activity" evidence="8 12">
    <location>
        <position position="109"/>
    </location>
</feature>
<dbReference type="InterPro" id="IPR036291">
    <property type="entry name" value="NAD(P)-bd_dom_sf"/>
</dbReference>
<dbReference type="GeneID" id="74945337"/>
<keyword evidence="5 8" id="KW-0560">Oxidoreductase</keyword>
<evidence type="ECO:0000259" key="15">
    <source>
        <dbReference type="Pfam" id="PF01488"/>
    </source>
</evidence>
<dbReference type="InterPro" id="IPR000343">
    <property type="entry name" value="4pyrrol_synth_GluRdtase"/>
</dbReference>
<evidence type="ECO:0000256" key="1">
    <source>
        <dbReference type="ARBA" id="ARBA00005059"/>
    </source>
</evidence>
<dbReference type="PROSITE" id="PS00747">
    <property type="entry name" value="GLUTR"/>
    <property type="match status" value="1"/>
</dbReference>
<feature type="domain" description="Quinate/shikimate 5-dehydrogenase/glutamyl-tRNA reductase" evidence="15">
    <location>
        <begin position="182"/>
        <end position="313"/>
    </location>
</feature>
<reference evidence="17 18" key="1">
    <citation type="journal article" date="2014" name="Int. J. Syst. Evol. Microbiol.">
        <title>Nitrososphaera viennensis gen. nov., sp. nov., an aerobic and mesophilic, ammonia-oxidizing archaeon from soil and a member of the archaeal phylum Thaumarchaeota.</title>
        <authorList>
            <person name="Stieglmeier M."/>
            <person name="Klingl A."/>
            <person name="Alves R.J."/>
            <person name="Rittmann S.K."/>
            <person name="Melcher M."/>
            <person name="Leisch N."/>
            <person name="Schleper C."/>
        </authorList>
    </citation>
    <scope>NUCLEOTIDE SEQUENCE [LARGE SCALE GENOMIC DNA]</scope>
    <source>
        <strain evidence="17">EN76</strain>
    </source>
</reference>
<feature type="binding site" evidence="8 10">
    <location>
        <begin position="124"/>
        <end position="126"/>
    </location>
    <ligand>
        <name>substrate</name>
    </ligand>
</feature>
<dbReference type="InterPro" id="IPR018214">
    <property type="entry name" value="GluRdtase_CS"/>
</dbReference>
<dbReference type="Pfam" id="PF05201">
    <property type="entry name" value="GlutR_N"/>
    <property type="match status" value="1"/>
</dbReference>
<gene>
    <name evidence="8 17" type="primary">hemA</name>
    <name evidence="17" type="ORF">NVIE_000730</name>
</gene>
<dbReference type="PANTHER" id="PTHR43013:SF1">
    <property type="entry name" value="GLUTAMYL-TRNA REDUCTASE"/>
    <property type="match status" value="1"/>
</dbReference>
<evidence type="ECO:0000256" key="8">
    <source>
        <dbReference type="HAMAP-Rule" id="MF_00087"/>
    </source>
</evidence>
<feature type="domain" description="Tetrapyrrole biosynthesis glutamyl-tRNA reductase dimerisation" evidence="14">
    <location>
        <begin position="328"/>
        <end position="432"/>
    </location>
</feature>
<evidence type="ECO:0000256" key="9">
    <source>
        <dbReference type="PIRSR" id="PIRSR000445-1"/>
    </source>
</evidence>
<comment type="miscellaneous">
    <text evidence="8">During catalysis, the active site Cys acts as a nucleophile attacking the alpha-carbonyl group of tRNA-bound glutamate with the formation of a thioester intermediate between enzyme and glutamate, and the concomitant release of tRNA(Glu). The thioester intermediate is finally reduced by direct hydride transfer from NADPH, to form the product GSA.</text>
</comment>
<feature type="binding site" evidence="8 11">
    <location>
        <begin position="199"/>
        <end position="204"/>
    </location>
    <ligand>
        <name>NADP(+)</name>
        <dbReference type="ChEBI" id="CHEBI:58349"/>
    </ligand>
</feature>
<evidence type="ECO:0000259" key="14">
    <source>
        <dbReference type="Pfam" id="PF00745"/>
    </source>
</evidence>
<dbReference type="OrthoDB" id="4562at2157"/>
<dbReference type="UniPathway" id="UPA00251">
    <property type="reaction ID" value="UER00316"/>
</dbReference>
<protein>
    <recommendedName>
        <fullName evidence="3 8">Glutamyl-tRNA reductase</fullName>
        <shortName evidence="8">GluTR</shortName>
        <ecNumber evidence="3 8">1.2.1.70</ecNumber>
    </recommendedName>
</protein>
<evidence type="ECO:0000256" key="5">
    <source>
        <dbReference type="ARBA" id="ARBA00023002"/>
    </source>
</evidence>
<dbReference type="EC" id="1.2.1.70" evidence="3 8"/>
<dbReference type="AlphaFoldDB" id="A0A060HKZ1"/>
<evidence type="ECO:0000256" key="2">
    <source>
        <dbReference type="ARBA" id="ARBA00005916"/>
    </source>
</evidence>
<evidence type="ECO:0000256" key="6">
    <source>
        <dbReference type="ARBA" id="ARBA00023244"/>
    </source>
</evidence>
<keyword evidence="4 8" id="KW-0521">NADP</keyword>
<feature type="active site" description="Nucleophile" evidence="8 9">
    <location>
        <position position="63"/>
    </location>
</feature>
<accession>A0A060HKZ1</accession>
<dbReference type="InterPro" id="IPR015895">
    <property type="entry name" value="4pyrrol_synth_GluRdtase_N"/>
</dbReference>
<dbReference type="Pfam" id="PF01488">
    <property type="entry name" value="Shikimate_DH"/>
    <property type="match status" value="1"/>
</dbReference>
<dbReference type="HOGENOM" id="CLU_035113_2_2_2"/>
<dbReference type="GO" id="GO:0019353">
    <property type="term" value="P:protoporphyrinogen IX biosynthetic process from glutamate"/>
    <property type="evidence" value="ECO:0007669"/>
    <property type="project" value="TreeGrafter"/>
</dbReference>